<dbReference type="InterPro" id="IPR001387">
    <property type="entry name" value="Cro/C1-type_HTH"/>
</dbReference>
<organism evidence="3 4">
    <name type="scientific">Marinicauda algicola</name>
    <dbReference type="NCBI Taxonomy" id="2029849"/>
    <lineage>
        <taxon>Bacteria</taxon>
        <taxon>Pseudomonadati</taxon>
        <taxon>Pseudomonadota</taxon>
        <taxon>Alphaproteobacteria</taxon>
        <taxon>Maricaulales</taxon>
        <taxon>Maricaulaceae</taxon>
        <taxon>Marinicauda</taxon>
    </lineage>
</organism>
<dbReference type="PANTHER" id="PTHR34475:SF1">
    <property type="entry name" value="CYTOSKELETON PROTEIN RODZ"/>
    <property type="match status" value="1"/>
</dbReference>
<evidence type="ECO:0000313" key="3">
    <source>
        <dbReference type="EMBL" id="TGY87561.1"/>
    </source>
</evidence>
<dbReference type="GO" id="GO:0003677">
    <property type="term" value="F:DNA binding"/>
    <property type="evidence" value="ECO:0007669"/>
    <property type="project" value="InterPro"/>
</dbReference>
<protein>
    <submittedName>
        <fullName evidence="3">Helix-turn-helix domain-containing protein</fullName>
    </submittedName>
</protein>
<feature type="domain" description="Cytoskeleton protein RodZ-like C-terminal" evidence="2">
    <location>
        <begin position="198"/>
        <end position="262"/>
    </location>
</feature>
<evidence type="ECO:0000259" key="2">
    <source>
        <dbReference type="Pfam" id="PF13464"/>
    </source>
</evidence>
<reference evidence="3 4" key="1">
    <citation type="journal article" date="2017" name="Int. J. Syst. Evol. Microbiol.">
        <title>Marinicauda algicola sp. nov., isolated from a marine red alga Rhodosorus marinus.</title>
        <authorList>
            <person name="Jeong S.E."/>
            <person name="Jeon S.H."/>
            <person name="Chun B.H."/>
            <person name="Kim D.W."/>
            <person name="Jeon C.O."/>
        </authorList>
    </citation>
    <scope>NUCLEOTIDE SEQUENCE [LARGE SCALE GENOMIC DNA]</scope>
    <source>
        <strain evidence="3 4">JCM 31718</strain>
    </source>
</reference>
<proteinExistence type="predicted"/>
<dbReference type="CDD" id="cd00093">
    <property type="entry name" value="HTH_XRE"/>
    <property type="match status" value="1"/>
</dbReference>
<accession>A0A4S2GXH8</accession>
<gene>
    <name evidence="3" type="ORF">E5163_14085</name>
</gene>
<dbReference type="Pfam" id="PF13464">
    <property type="entry name" value="RodZ_C"/>
    <property type="match status" value="1"/>
</dbReference>
<dbReference type="InterPro" id="IPR050400">
    <property type="entry name" value="Bact_Cytoskel_RodZ"/>
</dbReference>
<keyword evidence="4" id="KW-1185">Reference proteome</keyword>
<dbReference type="PANTHER" id="PTHR34475">
    <property type="match status" value="1"/>
</dbReference>
<name>A0A4S2GXH8_9PROT</name>
<sequence>MAQATSAMAKSSYVPMDAIYSDAPEAPPASVGESLRRARAKLGWTLDSAAARTRIRRDYLEALESMDPRGLPSRAYAIGYLRTYAGVLGLDVAATVERFKHEVETETGRAQPTAPQRRREIRLPKGVVGAVIILGVVFAAASWYGARVTEAGAFTDAPSPADGVLSAPPPLVETAGREVTLADVWGGLPSPRAGDWLVLSAQVPTYLEVRDASGRILFARDLAPGEAYRAPEESGLTLSTENAGAIEVRAGERVIGPLGAPGEMLENVSATDFLLEAMTGEAEAGTAGAGQ</sequence>
<dbReference type="OrthoDB" id="9790252at2"/>
<feature type="transmembrane region" description="Helical" evidence="1">
    <location>
        <begin position="126"/>
        <end position="146"/>
    </location>
</feature>
<dbReference type="EMBL" id="SRXW01000005">
    <property type="protein sequence ID" value="TGY87561.1"/>
    <property type="molecule type" value="Genomic_DNA"/>
</dbReference>
<dbReference type="Gene3D" id="1.10.260.40">
    <property type="entry name" value="lambda repressor-like DNA-binding domains"/>
    <property type="match status" value="1"/>
</dbReference>
<keyword evidence="1" id="KW-0472">Membrane</keyword>
<evidence type="ECO:0000256" key="1">
    <source>
        <dbReference type="SAM" id="Phobius"/>
    </source>
</evidence>
<dbReference type="Pfam" id="PF13413">
    <property type="entry name" value="HTH_25"/>
    <property type="match status" value="1"/>
</dbReference>
<dbReference type="InterPro" id="IPR025194">
    <property type="entry name" value="RodZ-like_C"/>
</dbReference>
<dbReference type="Proteomes" id="UP000308054">
    <property type="component" value="Unassembled WGS sequence"/>
</dbReference>
<keyword evidence="1" id="KW-1133">Transmembrane helix</keyword>
<dbReference type="InterPro" id="IPR010982">
    <property type="entry name" value="Lambda_DNA-bd_dom_sf"/>
</dbReference>
<evidence type="ECO:0000313" key="4">
    <source>
        <dbReference type="Proteomes" id="UP000308054"/>
    </source>
</evidence>
<comment type="caution">
    <text evidence="3">The sequence shown here is derived from an EMBL/GenBank/DDBJ whole genome shotgun (WGS) entry which is preliminary data.</text>
</comment>
<dbReference type="AlphaFoldDB" id="A0A4S2GXH8"/>
<keyword evidence="1" id="KW-0812">Transmembrane</keyword>